<evidence type="ECO:0000313" key="1">
    <source>
        <dbReference type="EMBL" id="CCC48572.1"/>
    </source>
</evidence>
<name>G0TX82_TRYVY</name>
<gene>
    <name evidence="1" type="ORF">TVY486_0603630</name>
</gene>
<dbReference type="AlphaFoldDB" id="G0TX82"/>
<dbReference type="EMBL" id="HE573022">
    <property type="protein sequence ID" value="CCC48572.1"/>
    <property type="molecule type" value="Genomic_DNA"/>
</dbReference>
<protein>
    <submittedName>
        <fullName evidence="1">Uncharacterized protein</fullName>
    </submittedName>
</protein>
<reference evidence="1" key="1">
    <citation type="journal article" date="2012" name="Proc. Natl. Acad. Sci. U.S.A.">
        <title>Antigenic diversity is generated by distinct evolutionary mechanisms in African trypanosome species.</title>
        <authorList>
            <person name="Jackson A.P."/>
            <person name="Berry A."/>
            <person name="Aslett M."/>
            <person name="Allison H.C."/>
            <person name="Burton P."/>
            <person name="Vavrova-Anderson J."/>
            <person name="Brown R."/>
            <person name="Browne H."/>
            <person name="Corton N."/>
            <person name="Hauser H."/>
            <person name="Gamble J."/>
            <person name="Gilderthorp R."/>
            <person name="Marcello L."/>
            <person name="McQuillan J."/>
            <person name="Otto T.D."/>
            <person name="Quail M.A."/>
            <person name="Sanders M.J."/>
            <person name="van Tonder A."/>
            <person name="Ginger M.L."/>
            <person name="Field M.C."/>
            <person name="Barry J.D."/>
            <person name="Hertz-Fowler C."/>
            <person name="Berriman M."/>
        </authorList>
    </citation>
    <scope>NUCLEOTIDE SEQUENCE</scope>
    <source>
        <strain evidence="1">Y486</strain>
    </source>
</reference>
<dbReference type="VEuPathDB" id="TriTrypDB:TvY486_0603630"/>
<organism evidence="1">
    <name type="scientific">Trypanosoma vivax (strain Y486)</name>
    <dbReference type="NCBI Taxonomy" id="1055687"/>
    <lineage>
        <taxon>Eukaryota</taxon>
        <taxon>Discoba</taxon>
        <taxon>Euglenozoa</taxon>
        <taxon>Kinetoplastea</taxon>
        <taxon>Metakinetoplastina</taxon>
        <taxon>Trypanosomatida</taxon>
        <taxon>Trypanosomatidae</taxon>
        <taxon>Trypanosoma</taxon>
        <taxon>Duttonella</taxon>
    </lineage>
</organism>
<proteinExistence type="predicted"/>
<accession>G0TX82</accession>
<sequence>MPLCPGLCGEMAALPYRVFLGTLPVPAVEERFLRQLQPVFAWYTTRKRVREQANEFVEIDLASCDLELLLRYTHVYYVRRQLFDEAIERQISLLDSGKSPQMADAGLLQCLTVCNSFITDRLQHEARILERAKRAAVVPGRRELNPTSALSAYDFPCMMRLVEEDTAGVADAEMKARSYLPRQLIDSKLRHLTEQLLGSDAKPALEKREMKLLNRILLPDYTRVGCVEKLRPFDVTSYFRFYGERIANLKSDNYFKRALWGHAYRKFATSPSFLRGISLYWARYSGLDACSESSLMPIELATAVCQHQVLFPATRFRSQYVYTSSENARQLWRTDVVIPLVRLFPLMGARAAEDLAAGVLMDAFWARLPLDEGENLLQDSFLRSVRQFVDQMGHMYEVNLEDVLKHLEEGCKVAIPPLTEAETVSTLPQDNEDVAAAQ</sequence>